<evidence type="ECO:0000313" key="2">
    <source>
        <dbReference type="EMBL" id="OHX64895.1"/>
    </source>
</evidence>
<dbReference type="PANTHER" id="PTHR37811:SF2">
    <property type="entry name" value="ABM DOMAIN-CONTAINING PROTEIN"/>
    <property type="match status" value="1"/>
</dbReference>
<dbReference type="Pfam" id="PF03992">
    <property type="entry name" value="ABM"/>
    <property type="match status" value="1"/>
</dbReference>
<protein>
    <submittedName>
        <fullName evidence="2">Antibiotic biosynthesis monooxygenase</fullName>
    </submittedName>
</protein>
<organism evidence="2 3">
    <name type="scientific">Flammeovirga pacifica</name>
    <dbReference type="NCBI Taxonomy" id="915059"/>
    <lineage>
        <taxon>Bacteria</taxon>
        <taxon>Pseudomonadati</taxon>
        <taxon>Bacteroidota</taxon>
        <taxon>Cytophagia</taxon>
        <taxon>Cytophagales</taxon>
        <taxon>Flammeovirgaceae</taxon>
        <taxon>Flammeovirga</taxon>
    </lineage>
</organism>
<gene>
    <name evidence="2" type="ORF">NH26_00315</name>
</gene>
<keyword evidence="3" id="KW-1185">Reference proteome</keyword>
<dbReference type="SUPFAM" id="SSF54909">
    <property type="entry name" value="Dimeric alpha+beta barrel"/>
    <property type="match status" value="1"/>
</dbReference>
<dbReference type="PANTHER" id="PTHR37811">
    <property type="entry name" value="BLL5343 PROTEIN"/>
    <property type="match status" value="1"/>
</dbReference>
<dbReference type="InterPro" id="IPR007138">
    <property type="entry name" value="ABM_dom"/>
</dbReference>
<keyword evidence="2" id="KW-0503">Monooxygenase</keyword>
<dbReference type="RefSeq" id="WP_044224666.1">
    <property type="nucleotide sequence ID" value="NZ_JRYR02000001.1"/>
</dbReference>
<reference evidence="2 3" key="1">
    <citation type="journal article" date="2012" name="Int. J. Syst. Evol. Microbiol.">
        <title>Flammeovirga pacifica sp. nov., isolated from deep-sea sediment.</title>
        <authorList>
            <person name="Xu H."/>
            <person name="Fu Y."/>
            <person name="Yang N."/>
            <person name="Ding Z."/>
            <person name="Lai Q."/>
            <person name="Zeng R."/>
        </authorList>
    </citation>
    <scope>NUCLEOTIDE SEQUENCE [LARGE SCALE GENOMIC DNA]</scope>
    <source>
        <strain evidence="3">DSM 24597 / LMG 26175 / WPAGA1</strain>
    </source>
</reference>
<accession>A0A1S1YVP3</accession>
<comment type="caution">
    <text evidence="2">The sequence shown here is derived from an EMBL/GenBank/DDBJ whole genome shotgun (WGS) entry which is preliminary data.</text>
</comment>
<name>A0A1S1YVP3_FLAPC</name>
<sequence>MIAVIFEVFPQPENKQEYLDIAKELKPLLSTIDGFISIERFESLQTPGKVLSLSYWENEEAIKQWRNQTQHREGQGKGMDHIFSNFNIKVCQVIRDYGLNDRENAPSDSNQYHLNKKIVD</sequence>
<dbReference type="PROSITE" id="PS51725">
    <property type="entry name" value="ABM"/>
    <property type="match status" value="1"/>
</dbReference>
<dbReference type="InterPro" id="IPR052936">
    <property type="entry name" value="Jasmonate_Hydroxylase-like"/>
</dbReference>
<evidence type="ECO:0000313" key="3">
    <source>
        <dbReference type="Proteomes" id="UP000179797"/>
    </source>
</evidence>
<dbReference type="InterPro" id="IPR011008">
    <property type="entry name" value="Dimeric_a/b-barrel"/>
</dbReference>
<dbReference type="Proteomes" id="UP000179797">
    <property type="component" value="Unassembled WGS sequence"/>
</dbReference>
<dbReference type="GO" id="GO:0004497">
    <property type="term" value="F:monooxygenase activity"/>
    <property type="evidence" value="ECO:0007669"/>
    <property type="project" value="UniProtKB-KW"/>
</dbReference>
<dbReference type="STRING" id="915059.NH26_00315"/>
<dbReference type="OrthoDB" id="9798439at2"/>
<keyword evidence="2" id="KW-0560">Oxidoreductase</keyword>
<dbReference type="AlphaFoldDB" id="A0A1S1YVP3"/>
<proteinExistence type="predicted"/>
<dbReference type="Gene3D" id="3.30.70.100">
    <property type="match status" value="1"/>
</dbReference>
<evidence type="ECO:0000259" key="1">
    <source>
        <dbReference type="PROSITE" id="PS51725"/>
    </source>
</evidence>
<dbReference type="EMBL" id="JRYR02000001">
    <property type="protein sequence ID" value="OHX64895.1"/>
    <property type="molecule type" value="Genomic_DNA"/>
</dbReference>
<feature type="domain" description="ABM" evidence="1">
    <location>
        <begin position="2"/>
        <end position="91"/>
    </location>
</feature>